<gene>
    <name evidence="2" type="ORF">AVEN_171870_1</name>
</gene>
<protein>
    <submittedName>
        <fullName evidence="2">Uncharacterized protein</fullName>
    </submittedName>
</protein>
<evidence type="ECO:0000313" key="2">
    <source>
        <dbReference type="EMBL" id="GBM80351.1"/>
    </source>
</evidence>
<dbReference type="EMBL" id="BGPR01002876">
    <property type="protein sequence ID" value="GBM80351.1"/>
    <property type="molecule type" value="Genomic_DNA"/>
</dbReference>
<dbReference type="AlphaFoldDB" id="A0A4Y2IR69"/>
<keyword evidence="1" id="KW-0472">Membrane</keyword>
<reference evidence="2 3" key="1">
    <citation type="journal article" date="2019" name="Sci. Rep.">
        <title>Orb-weaving spider Araneus ventricosus genome elucidates the spidroin gene catalogue.</title>
        <authorList>
            <person name="Kono N."/>
            <person name="Nakamura H."/>
            <person name="Ohtoshi R."/>
            <person name="Moran D.A.P."/>
            <person name="Shinohara A."/>
            <person name="Yoshida Y."/>
            <person name="Fujiwara M."/>
            <person name="Mori M."/>
            <person name="Tomita M."/>
            <person name="Arakawa K."/>
        </authorList>
    </citation>
    <scope>NUCLEOTIDE SEQUENCE [LARGE SCALE GENOMIC DNA]</scope>
</reference>
<evidence type="ECO:0000313" key="3">
    <source>
        <dbReference type="Proteomes" id="UP000499080"/>
    </source>
</evidence>
<name>A0A4Y2IR69_ARAVE</name>
<comment type="caution">
    <text evidence="2">The sequence shown here is derived from an EMBL/GenBank/DDBJ whole genome shotgun (WGS) entry which is preliminary data.</text>
</comment>
<keyword evidence="1" id="KW-1133">Transmembrane helix</keyword>
<keyword evidence="3" id="KW-1185">Reference proteome</keyword>
<accession>A0A4Y2IR69</accession>
<sequence length="148" mass="16845">MGEQSTGIMMFFTVIATLFIRRMYYFYSIVIVTSRVETTRGLFRDGLLKFEPRSNSENDIWAGTPSPSFHTAPAGGHLTTTFDLTCNRPHGVGIQGNRVSNVEPFSPQAETLPQGHRRLHCFYNLNSNQRSIIENLFSTKFFNILKFS</sequence>
<dbReference type="Proteomes" id="UP000499080">
    <property type="component" value="Unassembled WGS sequence"/>
</dbReference>
<proteinExistence type="predicted"/>
<feature type="transmembrane region" description="Helical" evidence="1">
    <location>
        <begin position="6"/>
        <end position="25"/>
    </location>
</feature>
<evidence type="ECO:0000256" key="1">
    <source>
        <dbReference type="SAM" id="Phobius"/>
    </source>
</evidence>
<organism evidence="2 3">
    <name type="scientific">Araneus ventricosus</name>
    <name type="common">Orbweaver spider</name>
    <name type="synonym">Epeira ventricosa</name>
    <dbReference type="NCBI Taxonomy" id="182803"/>
    <lineage>
        <taxon>Eukaryota</taxon>
        <taxon>Metazoa</taxon>
        <taxon>Ecdysozoa</taxon>
        <taxon>Arthropoda</taxon>
        <taxon>Chelicerata</taxon>
        <taxon>Arachnida</taxon>
        <taxon>Araneae</taxon>
        <taxon>Araneomorphae</taxon>
        <taxon>Entelegynae</taxon>
        <taxon>Araneoidea</taxon>
        <taxon>Araneidae</taxon>
        <taxon>Araneus</taxon>
    </lineage>
</organism>
<keyword evidence="1" id="KW-0812">Transmembrane</keyword>